<feature type="compositionally biased region" description="Low complexity" evidence="1">
    <location>
        <begin position="123"/>
        <end position="132"/>
    </location>
</feature>
<feature type="compositionally biased region" description="Basic and acidic residues" evidence="1">
    <location>
        <begin position="145"/>
        <end position="157"/>
    </location>
</feature>
<gene>
    <name evidence="2" type="ORF">g.3624</name>
</gene>
<name>A0A1B6GV46_9HEMI</name>
<feature type="non-terminal residue" evidence="2">
    <location>
        <position position="184"/>
    </location>
</feature>
<evidence type="ECO:0008006" key="3">
    <source>
        <dbReference type="Google" id="ProtNLM"/>
    </source>
</evidence>
<protein>
    <recommendedName>
        <fullName evidence="3">DUF5641 domain-containing protein</fullName>
    </recommendedName>
</protein>
<dbReference type="PANTHER" id="PTHR37984">
    <property type="entry name" value="PROTEIN CBG26694"/>
    <property type="match status" value="1"/>
</dbReference>
<dbReference type="EMBL" id="GECZ01003451">
    <property type="protein sequence ID" value="JAS66318.1"/>
    <property type="molecule type" value="Transcribed_RNA"/>
</dbReference>
<feature type="compositionally biased region" description="Polar residues" evidence="1">
    <location>
        <begin position="170"/>
        <end position="184"/>
    </location>
</feature>
<dbReference type="InterPro" id="IPR050951">
    <property type="entry name" value="Retrovirus_Pol_polyprotein"/>
</dbReference>
<evidence type="ECO:0000256" key="1">
    <source>
        <dbReference type="SAM" id="MobiDB-lite"/>
    </source>
</evidence>
<evidence type="ECO:0000313" key="2">
    <source>
        <dbReference type="EMBL" id="JAS66318.1"/>
    </source>
</evidence>
<dbReference type="AlphaFoldDB" id="A0A1B6GV46"/>
<dbReference type="PANTHER" id="PTHR37984:SF13">
    <property type="entry name" value="RIBONUCLEASE H"/>
    <property type="match status" value="1"/>
</dbReference>
<organism evidence="2">
    <name type="scientific">Cuerna arida</name>
    <dbReference type="NCBI Taxonomy" id="1464854"/>
    <lineage>
        <taxon>Eukaryota</taxon>
        <taxon>Metazoa</taxon>
        <taxon>Ecdysozoa</taxon>
        <taxon>Arthropoda</taxon>
        <taxon>Hexapoda</taxon>
        <taxon>Insecta</taxon>
        <taxon>Pterygota</taxon>
        <taxon>Neoptera</taxon>
        <taxon>Paraneoptera</taxon>
        <taxon>Hemiptera</taxon>
        <taxon>Auchenorrhyncha</taxon>
        <taxon>Membracoidea</taxon>
        <taxon>Cicadellidae</taxon>
        <taxon>Cicadellinae</taxon>
        <taxon>Proconiini</taxon>
        <taxon>Cuerna</taxon>
    </lineage>
</organism>
<accession>A0A1B6GV46</accession>
<proteinExistence type="predicted"/>
<feature type="compositionally biased region" description="Polar residues" evidence="1">
    <location>
        <begin position="133"/>
        <end position="142"/>
    </location>
</feature>
<reference evidence="2" key="1">
    <citation type="submission" date="2015-11" db="EMBL/GenBank/DDBJ databases">
        <title>De novo transcriptome assembly of four potential Pierce s Disease insect vectors from Arizona vineyards.</title>
        <authorList>
            <person name="Tassone E.E."/>
        </authorList>
    </citation>
    <scope>NUCLEOTIDE SEQUENCE</scope>
</reference>
<feature type="region of interest" description="Disordered" evidence="1">
    <location>
        <begin position="116"/>
        <end position="184"/>
    </location>
</feature>
<feature type="non-terminal residue" evidence="2">
    <location>
        <position position="1"/>
    </location>
</feature>
<sequence>RKRLAQFLLSSHVTPHCSTNMSPSELLYGRRIRTILDRVHPDYYSGSKEENNMTKTFHHYLHSPPRRFEEGDCVFAKNYNQRGTRWTPARVTSVTGPLSYRLVTNDGIEIRRHIDQLRRRSSPDVSSSQPSQTNTSESTSLDVSELPKRQPLRERTIQHATPMRLPVFQNHYSPNQDYPDTSEV</sequence>